<accession>A0AAD5S8N9</accession>
<sequence length="350" mass="39376">MPTALSNDYYGLPPLQTNALLLEPGSLSQPVAHHANILSEVDELAETLSRLRIAETLFKEVHAFIDEAISQSAKAGGTAPHRPLRFLLQRLKSGQINGILGHMHEGVNLLHVVVIRVINSKELIWDEDMRSIVHLLLEDGLEVSSTNPKDGRNVMHGLCNPDKRIHDDVVAEERKKIEFCSAIGSRSACHNDLIRALDMQCHKGFLPPHSCVYHRFNALFETITNLAKHIGGELAFRKLMMSLTRMNSNLVHVATTGNNEVAPTGSNLWFLQRTYELSHEPQYTWLKALFSQRNGWQVTHRKASGRKRNCTPYDMALKTVEIVLVAEKRQIAEEVVAWFERMGLASEDGE</sequence>
<gene>
    <name evidence="1" type="ORF">HK097_000320</name>
</gene>
<comment type="caution">
    <text evidence="1">The sequence shown here is derived from an EMBL/GenBank/DDBJ whole genome shotgun (WGS) entry which is preliminary data.</text>
</comment>
<proteinExistence type="predicted"/>
<dbReference type="Proteomes" id="UP001212841">
    <property type="component" value="Unassembled WGS sequence"/>
</dbReference>
<name>A0AAD5S8N9_9FUNG</name>
<protein>
    <submittedName>
        <fullName evidence="1">Uncharacterized protein</fullName>
    </submittedName>
</protein>
<dbReference type="EMBL" id="JADGJD010001044">
    <property type="protein sequence ID" value="KAJ3047011.1"/>
    <property type="molecule type" value="Genomic_DNA"/>
</dbReference>
<organism evidence="1 2">
    <name type="scientific">Rhizophlyctis rosea</name>
    <dbReference type="NCBI Taxonomy" id="64517"/>
    <lineage>
        <taxon>Eukaryota</taxon>
        <taxon>Fungi</taxon>
        <taxon>Fungi incertae sedis</taxon>
        <taxon>Chytridiomycota</taxon>
        <taxon>Chytridiomycota incertae sedis</taxon>
        <taxon>Chytridiomycetes</taxon>
        <taxon>Rhizophlyctidales</taxon>
        <taxon>Rhizophlyctidaceae</taxon>
        <taxon>Rhizophlyctis</taxon>
    </lineage>
</organism>
<evidence type="ECO:0000313" key="2">
    <source>
        <dbReference type="Proteomes" id="UP001212841"/>
    </source>
</evidence>
<keyword evidence="2" id="KW-1185">Reference proteome</keyword>
<evidence type="ECO:0000313" key="1">
    <source>
        <dbReference type="EMBL" id="KAJ3047011.1"/>
    </source>
</evidence>
<reference evidence="1" key="1">
    <citation type="submission" date="2020-05" db="EMBL/GenBank/DDBJ databases">
        <title>Phylogenomic resolution of chytrid fungi.</title>
        <authorList>
            <person name="Stajich J.E."/>
            <person name="Amses K."/>
            <person name="Simmons R."/>
            <person name="Seto K."/>
            <person name="Myers J."/>
            <person name="Bonds A."/>
            <person name="Quandt C.A."/>
            <person name="Barry K."/>
            <person name="Liu P."/>
            <person name="Grigoriev I."/>
            <person name="Longcore J.E."/>
            <person name="James T.Y."/>
        </authorList>
    </citation>
    <scope>NUCLEOTIDE SEQUENCE</scope>
    <source>
        <strain evidence="1">JEL0318</strain>
    </source>
</reference>
<dbReference type="AlphaFoldDB" id="A0AAD5S8N9"/>